<dbReference type="SUPFAM" id="SSF53474">
    <property type="entry name" value="alpha/beta-Hydrolases"/>
    <property type="match status" value="1"/>
</dbReference>
<dbReference type="GO" id="GO:0046464">
    <property type="term" value="P:acylglycerol catabolic process"/>
    <property type="evidence" value="ECO:0007669"/>
    <property type="project" value="TreeGrafter"/>
</dbReference>
<protein>
    <recommendedName>
        <fullName evidence="1">AB hydrolase-1 domain-containing protein</fullName>
    </recommendedName>
</protein>
<dbReference type="Gene3D" id="3.40.50.1820">
    <property type="entry name" value="alpha/beta hydrolase"/>
    <property type="match status" value="1"/>
</dbReference>
<proteinExistence type="predicted"/>
<sequence>METIIISGSIVVSYLIIKRYKTQWLDYMWMRIHARHPSELELEKTLEQKTLSSWMNSYSQTLTVRGHQLHHVYVENPGSSLLIIFIHGLGGQVSQWESQLEHFSSYASVLAVDLLGCGLSEVSSKWSDYSADSLTKDVLALLTDHYSAERLVLVAHSYGCSVATRLSLDHTLKKRIQATVLICPKKGMSEKEIKGQRIIGWIPDWLMDGFRMGDRKKCLYSKSVERFLGPNATDIQREKQFEWNIKSKTTVYRRFAYNASFPVQEEYATISSPVLLVSCEQDKVVSPQDAEYIHRLIDNSKLRVIEDVGHNPMLVRPQAVNTIISEFAESVGIEELGCF</sequence>
<gene>
    <name evidence="2" type="ORF">PHYBLDRAFT_65762</name>
</gene>
<dbReference type="InParanoid" id="A0A162U3I6"/>
<dbReference type="AlphaFoldDB" id="A0A162U3I6"/>
<accession>A0A162U3I6</accession>
<evidence type="ECO:0000313" key="3">
    <source>
        <dbReference type="Proteomes" id="UP000077315"/>
    </source>
</evidence>
<dbReference type="InterPro" id="IPR050266">
    <property type="entry name" value="AB_hydrolase_sf"/>
</dbReference>
<dbReference type="InterPro" id="IPR029058">
    <property type="entry name" value="AB_hydrolase_fold"/>
</dbReference>
<dbReference type="VEuPathDB" id="FungiDB:PHYBLDRAFT_65762"/>
<dbReference type="PANTHER" id="PTHR43798">
    <property type="entry name" value="MONOACYLGLYCEROL LIPASE"/>
    <property type="match status" value="1"/>
</dbReference>
<dbReference type="GeneID" id="29002433"/>
<keyword evidence="3" id="KW-1185">Reference proteome</keyword>
<evidence type="ECO:0000313" key="2">
    <source>
        <dbReference type="EMBL" id="OAD73162.1"/>
    </source>
</evidence>
<dbReference type="EMBL" id="KV440981">
    <property type="protein sequence ID" value="OAD73162.1"/>
    <property type="molecule type" value="Genomic_DNA"/>
</dbReference>
<dbReference type="GO" id="GO:0016020">
    <property type="term" value="C:membrane"/>
    <property type="evidence" value="ECO:0007669"/>
    <property type="project" value="TreeGrafter"/>
</dbReference>
<dbReference type="Proteomes" id="UP000077315">
    <property type="component" value="Unassembled WGS sequence"/>
</dbReference>
<dbReference type="InterPro" id="IPR000073">
    <property type="entry name" value="AB_hydrolase_1"/>
</dbReference>
<dbReference type="PANTHER" id="PTHR43798:SF5">
    <property type="entry name" value="MONOACYLGLYCEROL LIPASE ABHD6"/>
    <property type="match status" value="1"/>
</dbReference>
<organism evidence="2 3">
    <name type="scientific">Phycomyces blakesleeanus (strain ATCC 8743b / DSM 1359 / FGSC 10004 / NBRC 33097 / NRRL 1555)</name>
    <dbReference type="NCBI Taxonomy" id="763407"/>
    <lineage>
        <taxon>Eukaryota</taxon>
        <taxon>Fungi</taxon>
        <taxon>Fungi incertae sedis</taxon>
        <taxon>Mucoromycota</taxon>
        <taxon>Mucoromycotina</taxon>
        <taxon>Mucoromycetes</taxon>
        <taxon>Mucorales</taxon>
        <taxon>Phycomycetaceae</taxon>
        <taxon>Phycomyces</taxon>
    </lineage>
</organism>
<feature type="domain" description="AB hydrolase-1" evidence="1">
    <location>
        <begin position="83"/>
        <end position="317"/>
    </location>
</feature>
<reference evidence="3" key="1">
    <citation type="submission" date="2015-06" db="EMBL/GenBank/DDBJ databases">
        <title>Expansion of signal transduction pathways in fungi by whole-genome duplication.</title>
        <authorList>
            <consortium name="DOE Joint Genome Institute"/>
            <person name="Corrochano L.M."/>
            <person name="Kuo A."/>
            <person name="Marcet-Houben M."/>
            <person name="Polaino S."/>
            <person name="Salamov A."/>
            <person name="Villalobos J.M."/>
            <person name="Alvarez M.I."/>
            <person name="Avalos J."/>
            <person name="Benito E.P."/>
            <person name="Benoit I."/>
            <person name="Burger G."/>
            <person name="Camino L.P."/>
            <person name="Canovas D."/>
            <person name="Cerda-Olmedo E."/>
            <person name="Cheng J.-F."/>
            <person name="Dominguez A."/>
            <person name="Elias M."/>
            <person name="Eslava A.P."/>
            <person name="Glaser F."/>
            <person name="Grimwood J."/>
            <person name="Gutierrez G."/>
            <person name="Heitman J."/>
            <person name="Henrissat B."/>
            <person name="Iturriaga E.A."/>
            <person name="Lang B.F."/>
            <person name="Lavin J.L."/>
            <person name="Lee S."/>
            <person name="Li W."/>
            <person name="Lindquist E."/>
            <person name="Lopez-Garcia S."/>
            <person name="Luque E.M."/>
            <person name="Marcos A.T."/>
            <person name="Martin J."/>
            <person name="McCluskey K."/>
            <person name="Medina H.R."/>
            <person name="Miralles-Duran A."/>
            <person name="Miyazaki A."/>
            <person name="Munoz-Torres E."/>
            <person name="Oguiza J.A."/>
            <person name="Ohm R."/>
            <person name="Olmedo M."/>
            <person name="Orejas M."/>
            <person name="Ortiz-Castellanos L."/>
            <person name="Pisabarro A.G."/>
            <person name="Rodriguez-Romero J."/>
            <person name="Ruiz-Herrera J."/>
            <person name="Ruiz-Vazquez R."/>
            <person name="Sanz C."/>
            <person name="Schackwitz W."/>
            <person name="Schmutz J."/>
            <person name="Shahriari M."/>
            <person name="Shelest E."/>
            <person name="Silva-Franco F."/>
            <person name="Soanes D."/>
            <person name="Syed K."/>
            <person name="Tagua V.G."/>
            <person name="Talbot N.J."/>
            <person name="Thon M."/>
            <person name="De vries R.P."/>
            <person name="Wiebenga A."/>
            <person name="Yadav J.S."/>
            <person name="Braun E.L."/>
            <person name="Baker S."/>
            <person name="Garre V."/>
            <person name="Horwitz B."/>
            <person name="Torres-Martinez S."/>
            <person name="Idnurm A."/>
            <person name="Herrera-Estrella A."/>
            <person name="Gabaldon T."/>
            <person name="Grigoriev I.V."/>
        </authorList>
    </citation>
    <scope>NUCLEOTIDE SEQUENCE [LARGE SCALE GENOMIC DNA]</scope>
    <source>
        <strain evidence="3">NRRL 1555(-)</strain>
    </source>
</reference>
<dbReference type="GO" id="GO:0047372">
    <property type="term" value="F:monoacylglycerol lipase activity"/>
    <property type="evidence" value="ECO:0007669"/>
    <property type="project" value="TreeGrafter"/>
</dbReference>
<evidence type="ECO:0000259" key="1">
    <source>
        <dbReference type="Pfam" id="PF00561"/>
    </source>
</evidence>
<dbReference type="RefSeq" id="XP_018291202.1">
    <property type="nucleotide sequence ID" value="XM_018441527.1"/>
</dbReference>
<name>A0A162U3I6_PHYB8</name>
<dbReference type="Pfam" id="PF00561">
    <property type="entry name" value="Abhydrolase_1"/>
    <property type="match status" value="1"/>
</dbReference>
<dbReference type="OrthoDB" id="428974at2759"/>